<accession>A0A9N8N3M1</accession>
<dbReference type="EC" id="2.1.2.13" evidence="2"/>
<feature type="domain" description="Formyl transferase N-terminal" evidence="1">
    <location>
        <begin position="86"/>
        <end position="164"/>
    </location>
</feature>
<dbReference type="InterPro" id="IPR002376">
    <property type="entry name" value="Formyl_transf_N"/>
</dbReference>
<evidence type="ECO:0000313" key="3">
    <source>
        <dbReference type="Proteomes" id="UP000675121"/>
    </source>
</evidence>
<comment type="caution">
    <text evidence="2">The sequence shown here is derived from an EMBL/GenBank/DDBJ whole genome shotgun (WGS) entry which is preliminary data.</text>
</comment>
<dbReference type="Gene3D" id="3.40.50.12230">
    <property type="match status" value="1"/>
</dbReference>
<dbReference type="RefSeq" id="WP_201074757.1">
    <property type="nucleotide sequence ID" value="NZ_CAJNAS010000011.1"/>
</dbReference>
<gene>
    <name evidence="2" type="primary">arnA_1</name>
    <name evidence="2" type="ORF">R70211_04215</name>
</gene>
<dbReference type="SUPFAM" id="SSF53328">
    <property type="entry name" value="Formyltransferase"/>
    <property type="match status" value="1"/>
</dbReference>
<evidence type="ECO:0000259" key="1">
    <source>
        <dbReference type="Pfam" id="PF00551"/>
    </source>
</evidence>
<dbReference type="AlphaFoldDB" id="A0A9N8N3M1"/>
<dbReference type="Proteomes" id="UP000675121">
    <property type="component" value="Unassembled WGS sequence"/>
</dbReference>
<proteinExistence type="predicted"/>
<dbReference type="InterPro" id="IPR036477">
    <property type="entry name" value="Formyl_transf_N_sf"/>
</dbReference>
<name>A0A9N8N3M1_9BURK</name>
<keyword evidence="3" id="KW-1185">Reference proteome</keyword>
<evidence type="ECO:0000313" key="2">
    <source>
        <dbReference type="EMBL" id="CAE6916080.1"/>
    </source>
</evidence>
<sequence length="230" mass="24904">MIFVGGGDLLTQAVSCAHKLGLNVDVVCCPVGDPSIPRLKKLDVAILEAENPNVDLLPILDDLKGNVAFSINNKYILGNGLLCSSVNFFNIHNGLTQRYRGAAEVCIFAALCKGEQRYGVTLHRILPSQKVDSGPVIAQLEFDIATDDVFSTVLTKSLDACQKIFELNVESVVTGTYRANDVELFDSEYSYKKLAQICVEADALGFAKASKLGPYAALFPKLKALVESSR</sequence>
<reference evidence="2" key="1">
    <citation type="submission" date="2021-02" db="EMBL/GenBank/DDBJ databases">
        <authorList>
            <person name="Vanwijnsberghe S."/>
        </authorList>
    </citation>
    <scope>NUCLEOTIDE SEQUENCE</scope>
    <source>
        <strain evidence="2">R-70211</strain>
    </source>
</reference>
<protein>
    <submittedName>
        <fullName evidence="2">Bifunctional polymyxin resistance protein ArnA</fullName>
        <ecNumber evidence="2">2.1.2.13</ecNumber>
    </submittedName>
</protein>
<dbReference type="EMBL" id="CAJNAS010000011">
    <property type="protein sequence ID" value="CAE6916080.1"/>
    <property type="molecule type" value="Genomic_DNA"/>
</dbReference>
<dbReference type="Pfam" id="PF00551">
    <property type="entry name" value="Formyl_trans_N"/>
    <property type="match status" value="1"/>
</dbReference>
<organism evidence="2 3">
    <name type="scientific">Paraburkholderia domus</name>
    <dbReference type="NCBI Taxonomy" id="2793075"/>
    <lineage>
        <taxon>Bacteria</taxon>
        <taxon>Pseudomonadati</taxon>
        <taxon>Pseudomonadota</taxon>
        <taxon>Betaproteobacteria</taxon>
        <taxon>Burkholderiales</taxon>
        <taxon>Burkholderiaceae</taxon>
        <taxon>Paraburkholderia</taxon>
    </lineage>
</organism>
<keyword evidence="2" id="KW-0808">Transferase</keyword>
<dbReference type="GO" id="GO:0099619">
    <property type="term" value="F:UDP-4-amino-4-deoxy-L-arabinose formyltransferase activity"/>
    <property type="evidence" value="ECO:0007669"/>
    <property type="project" value="UniProtKB-EC"/>
</dbReference>